<dbReference type="Pfam" id="PF13905">
    <property type="entry name" value="Thioredoxin_8"/>
    <property type="match status" value="1"/>
</dbReference>
<keyword evidence="3" id="KW-1185">Reference proteome</keyword>
<dbReference type="InterPro" id="IPR013766">
    <property type="entry name" value="Thioredoxin_domain"/>
</dbReference>
<dbReference type="PANTHER" id="PTHR46472">
    <property type="entry name" value="NUCLEOREDOXIN"/>
    <property type="match status" value="1"/>
</dbReference>
<dbReference type="AlphaFoldDB" id="B8CBD9"/>
<evidence type="ECO:0000313" key="3">
    <source>
        <dbReference type="Proteomes" id="UP000001449"/>
    </source>
</evidence>
<dbReference type="eggNOG" id="KOG2501">
    <property type="taxonomic scope" value="Eukaryota"/>
</dbReference>
<sequence length="285" mass="29696">MVNKRTAAVDGGYEEAMFAVAQAAVVSEEVNGHVMMLAEEGAVVGVGVCGVHTGVGGGRRPPTTAVVEVVLPQKRFSSPILTPLPASLSMTPLVPLVACLAFVNTRSTVLSSRKMTQCAAAASQAAVASLPTLNSSSGQSLTPSAISERLAGKRVALMFSAGWCPMCTSFEPALMQFREACATSGKAVEIIYVPSDRKEEDVIKRCTAMNMMSVPIGEEADAVKSRFKIWAGAECGKLGMGRRSGVPALVVLDAQGGEEMAFIAAESQGANALSSWPLDDVNGVW</sequence>
<dbReference type="GO" id="GO:0030178">
    <property type="term" value="P:negative regulation of Wnt signaling pathway"/>
    <property type="evidence" value="ECO:0000318"/>
    <property type="project" value="GO_Central"/>
</dbReference>
<dbReference type="InterPro" id="IPR036249">
    <property type="entry name" value="Thioredoxin-like_sf"/>
</dbReference>
<protein>
    <recommendedName>
        <fullName evidence="1">Thioredoxin domain-containing protein</fullName>
    </recommendedName>
</protein>
<evidence type="ECO:0000313" key="2">
    <source>
        <dbReference type="EMBL" id="EED89303.1"/>
    </source>
</evidence>
<dbReference type="Gene3D" id="3.40.30.10">
    <property type="entry name" value="Glutaredoxin"/>
    <property type="match status" value="1"/>
</dbReference>
<dbReference type="Proteomes" id="UP000001449">
    <property type="component" value="Chromosome 13"/>
</dbReference>
<dbReference type="PROSITE" id="PS51352">
    <property type="entry name" value="THIOREDOXIN_2"/>
    <property type="match status" value="1"/>
</dbReference>
<dbReference type="RefSeq" id="XP_002293567.1">
    <property type="nucleotide sequence ID" value="XM_002293531.1"/>
</dbReference>
<reference evidence="2 3" key="2">
    <citation type="journal article" date="2008" name="Nature">
        <title>The Phaeodactylum genome reveals the evolutionary history of diatom genomes.</title>
        <authorList>
            <person name="Bowler C."/>
            <person name="Allen A.E."/>
            <person name="Badger J.H."/>
            <person name="Grimwood J."/>
            <person name="Jabbari K."/>
            <person name="Kuo A."/>
            <person name="Maheswari U."/>
            <person name="Martens C."/>
            <person name="Maumus F."/>
            <person name="Otillar R.P."/>
            <person name="Rayko E."/>
            <person name="Salamov A."/>
            <person name="Vandepoele K."/>
            <person name="Beszteri B."/>
            <person name="Gruber A."/>
            <person name="Heijde M."/>
            <person name="Katinka M."/>
            <person name="Mock T."/>
            <person name="Valentin K."/>
            <person name="Verret F."/>
            <person name="Berges J.A."/>
            <person name="Brownlee C."/>
            <person name="Cadoret J.P."/>
            <person name="Chiovitti A."/>
            <person name="Choi C.J."/>
            <person name="Coesel S."/>
            <person name="De Martino A."/>
            <person name="Detter J.C."/>
            <person name="Durkin C."/>
            <person name="Falciatore A."/>
            <person name="Fournet J."/>
            <person name="Haruta M."/>
            <person name="Huysman M.J."/>
            <person name="Jenkins B.D."/>
            <person name="Jiroutova K."/>
            <person name="Jorgensen R.E."/>
            <person name="Joubert Y."/>
            <person name="Kaplan A."/>
            <person name="Kroger N."/>
            <person name="Kroth P.G."/>
            <person name="La Roche J."/>
            <person name="Lindquist E."/>
            <person name="Lommer M."/>
            <person name="Martin-Jezequel V."/>
            <person name="Lopez P.J."/>
            <person name="Lucas S."/>
            <person name="Mangogna M."/>
            <person name="McGinnis K."/>
            <person name="Medlin L.K."/>
            <person name="Montsant A."/>
            <person name="Oudot-Le Secq M.P."/>
            <person name="Napoli C."/>
            <person name="Obornik M."/>
            <person name="Parker M.S."/>
            <person name="Petit J.L."/>
            <person name="Porcel B.M."/>
            <person name="Poulsen N."/>
            <person name="Robison M."/>
            <person name="Rychlewski L."/>
            <person name="Rynearson T.A."/>
            <person name="Schmutz J."/>
            <person name="Shapiro H."/>
            <person name="Siaut M."/>
            <person name="Stanley M."/>
            <person name="Sussman M.R."/>
            <person name="Taylor A.R."/>
            <person name="Vardi A."/>
            <person name="von Dassow P."/>
            <person name="Vyverman W."/>
            <person name="Willis A."/>
            <person name="Wyrwicz L.S."/>
            <person name="Rokhsar D.S."/>
            <person name="Weissenbach J."/>
            <person name="Armbrust E.V."/>
            <person name="Green B.R."/>
            <person name="Van de Peer Y."/>
            <person name="Grigoriev I.V."/>
        </authorList>
    </citation>
    <scope>NUCLEOTIDE SEQUENCE [LARGE SCALE GENOMIC DNA]</scope>
    <source>
        <strain evidence="2 3">CCMP1335</strain>
    </source>
</reference>
<dbReference type="STRING" id="35128.B8CBD9"/>
<dbReference type="SUPFAM" id="SSF52833">
    <property type="entry name" value="Thioredoxin-like"/>
    <property type="match status" value="1"/>
</dbReference>
<dbReference type="HOGENOM" id="CLU_978217_0_0_1"/>
<name>B8CBD9_THAPS</name>
<proteinExistence type="predicted"/>
<dbReference type="KEGG" id="tps:THAPSDRAFT_9459"/>
<dbReference type="EMBL" id="CM000648">
    <property type="protein sequence ID" value="EED89303.1"/>
    <property type="molecule type" value="Genomic_DNA"/>
</dbReference>
<dbReference type="GeneID" id="7446921"/>
<dbReference type="GO" id="GO:0031397">
    <property type="term" value="P:negative regulation of protein ubiquitination"/>
    <property type="evidence" value="ECO:0000318"/>
    <property type="project" value="GO_Central"/>
</dbReference>
<accession>B8CBD9</accession>
<dbReference type="PANTHER" id="PTHR46472:SF1">
    <property type="entry name" value="NUCLEOREDOXIN"/>
    <property type="match status" value="1"/>
</dbReference>
<dbReference type="InParanoid" id="B8CBD9"/>
<evidence type="ECO:0000259" key="1">
    <source>
        <dbReference type="PROSITE" id="PS51352"/>
    </source>
</evidence>
<organism evidence="2 3">
    <name type="scientific">Thalassiosira pseudonana</name>
    <name type="common">Marine diatom</name>
    <name type="synonym">Cyclotella nana</name>
    <dbReference type="NCBI Taxonomy" id="35128"/>
    <lineage>
        <taxon>Eukaryota</taxon>
        <taxon>Sar</taxon>
        <taxon>Stramenopiles</taxon>
        <taxon>Ochrophyta</taxon>
        <taxon>Bacillariophyta</taxon>
        <taxon>Coscinodiscophyceae</taxon>
        <taxon>Thalassiosirophycidae</taxon>
        <taxon>Thalassiosirales</taxon>
        <taxon>Thalassiosiraceae</taxon>
        <taxon>Thalassiosira</taxon>
    </lineage>
</organism>
<feature type="domain" description="Thioredoxin" evidence="1">
    <location>
        <begin position="119"/>
        <end position="285"/>
    </location>
</feature>
<dbReference type="InterPro" id="IPR012336">
    <property type="entry name" value="Thioredoxin-like_fold"/>
</dbReference>
<gene>
    <name evidence="2" type="ORF">THAPSDRAFT_9459</name>
</gene>
<reference evidence="2 3" key="1">
    <citation type="journal article" date="2004" name="Science">
        <title>The genome of the diatom Thalassiosira pseudonana: ecology, evolution, and metabolism.</title>
        <authorList>
            <person name="Armbrust E.V."/>
            <person name="Berges J.A."/>
            <person name="Bowler C."/>
            <person name="Green B.R."/>
            <person name="Martinez D."/>
            <person name="Putnam N.H."/>
            <person name="Zhou S."/>
            <person name="Allen A.E."/>
            <person name="Apt K.E."/>
            <person name="Bechner M."/>
            <person name="Brzezinski M.A."/>
            <person name="Chaal B.K."/>
            <person name="Chiovitti A."/>
            <person name="Davis A.K."/>
            <person name="Demarest M.S."/>
            <person name="Detter J.C."/>
            <person name="Glavina T."/>
            <person name="Goodstein D."/>
            <person name="Hadi M.Z."/>
            <person name="Hellsten U."/>
            <person name="Hildebrand M."/>
            <person name="Jenkins B.D."/>
            <person name="Jurka J."/>
            <person name="Kapitonov V.V."/>
            <person name="Kroger N."/>
            <person name="Lau W.W."/>
            <person name="Lane T.W."/>
            <person name="Larimer F.W."/>
            <person name="Lippmeier J.C."/>
            <person name="Lucas S."/>
            <person name="Medina M."/>
            <person name="Montsant A."/>
            <person name="Obornik M."/>
            <person name="Parker M.S."/>
            <person name="Palenik B."/>
            <person name="Pazour G.J."/>
            <person name="Richardson P.M."/>
            <person name="Rynearson T.A."/>
            <person name="Saito M.A."/>
            <person name="Schwartz D.C."/>
            <person name="Thamatrakoln K."/>
            <person name="Valentin K."/>
            <person name="Vardi A."/>
            <person name="Wilkerson F.P."/>
            <person name="Rokhsar D.S."/>
        </authorList>
    </citation>
    <scope>NUCLEOTIDE SEQUENCE [LARGE SCALE GENOMIC DNA]</scope>
    <source>
        <strain evidence="2 3">CCMP1335</strain>
    </source>
</reference>
<dbReference type="PaxDb" id="35128-Thaps9459"/>
<dbReference type="GO" id="GO:0004791">
    <property type="term" value="F:thioredoxin-disulfide reductase (NADPH) activity"/>
    <property type="evidence" value="ECO:0000318"/>
    <property type="project" value="GO_Central"/>
</dbReference>
<dbReference type="GO" id="GO:0005634">
    <property type="term" value="C:nucleus"/>
    <property type="evidence" value="ECO:0000318"/>
    <property type="project" value="GO_Central"/>
</dbReference>